<dbReference type="OrthoDB" id="1189820at2"/>
<keyword evidence="1" id="KW-0472">Membrane</keyword>
<name>A0A176TGN1_9FLAO</name>
<evidence type="ECO:0000313" key="3">
    <source>
        <dbReference type="Proteomes" id="UP000076923"/>
    </source>
</evidence>
<comment type="caution">
    <text evidence="2">The sequence shown here is derived from an EMBL/GenBank/DDBJ whole genome shotgun (WGS) entry which is preliminary data.</text>
</comment>
<keyword evidence="3" id="KW-1185">Reference proteome</keyword>
<sequence>MTETLISLLSILIGIIGAISMGIIYKKYSFGIVGNTIAGVFGSVFFIKSFGRLGFNPQSVMENGMFHGILFSINCMVSLLGGILGLVAIKSIKSKLNK</sequence>
<dbReference type="RefSeq" id="WP_068447222.1">
    <property type="nucleotide sequence ID" value="NZ_CANKUV010000001.1"/>
</dbReference>
<evidence type="ECO:0000313" key="2">
    <source>
        <dbReference type="EMBL" id="OAD46546.1"/>
    </source>
</evidence>
<organism evidence="2 3">
    <name type="scientific">Polaribacter atrinae</name>
    <dbReference type="NCBI Taxonomy" id="1333662"/>
    <lineage>
        <taxon>Bacteria</taxon>
        <taxon>Pseudomonadati</taxon>
        <taxon>Bacteroidota</taxon>
        <taxon>Flavobacteriia</taxon>
        <taxon>Flavobacteriales</taxon>
        <taxon>Flavobacteriaceae</taxon>
    </lineage>
</organism>
<feature type="transmembrane region" description="Helical" evidence="1">
    <location>
        <begin position="32"/>
        <end position="53"/>
    </location>
</feature>
<keyword evidence="1" id="KW-1133">Transmembrane helix</keyword>
<reference evidence="2 3" key="1">
    <citation type="submission" date="2016-02" db="EMBL/GenBank/DDBJ databases">
        <title>Draft genome sequence of Polaribacter atrinae KACC17473.</title>
        <authorList>
            <person name="Shin S.-K."/>
            <person name="Yi H."/>
        </authorList>
    </citation>
    <scope>NUCLEOTIDE SEQUENCE [LARGE SCALE GENOMIC DNA]</scope>
    <source>
        <strain evidence="2 3">KACC 17473</strain>
    </source>
</reference>
<gene>
    <name evidence="2" type="ORF">LPB303_00985</name>
</gene>
<accession>A0A176TGN1</accession>
<feature type="transmembrane region" description="Helical" evidence="1">
    <location>
        <begin position="6"/>
        <end position="25"/>
    </location>
</feature>
<dbReference type="AlphaFoldDB" id="A0A176TGN1"/>
<dbReference type="STRING" id="1333662.LPB303_00985"/>
<dbReference type="EMBL" id="LVWE01000002">
    <property type="protein sequence ID" value="OAD46546.1"/>
    <property type="molecule type" value="Genomic_DNA"/>
</dbReference>
<dbReference type="Proteomes" id="UP000076923">
    <property type="component" value="Unassembled WGS sequence"/>
</dbReference>
<feature type="transmembrane region" description="Helical" evidence="1">
    <location>
        <begin position="65"/>
        <end position="89"/>
    </location>
</feature>
<evidence type="ECO:0000256" key="1">
    <source>
        <dbReference type="SAM" id="Phobius"/>
    </source>
</evidence>
<protein>
    <submittedName>
        <fullName evidence="2">Uncharacterized protein</fullName>
    </submittedName>
</protein>
<keyword evidence="1" id="KW-0812">Transmembrane</keyword>
<proteinExistence type="predicted"/>